<dbReference type="EMBL" id="CP001804">
    <property type="protein sequence ID" value="ACY16224.1"/>
    <property type="molecule type" value="Genomic_DNA"/>
</dbReference>
<name>D0LY74_HALO1</name>
<evidence type="ECO:0000256" key="6">
    <source>
        <dbReference type="ARBA" id="ARBA00023004"/>
    </source>
</evidence>
<dbReference type="Gene3D" id="3.90.1150.10">
    <property type="entry name" value="Aspartate Aminotransferase, domain 1"/>
    <property type="match status" value="1"/>
</dbReference>
<evidence type="ECO:0000259" key="9">
    <source>
        <dbReference type="Pfam" id="PF00266"/>
    </source>
</evidence>
<evidence type="ECO:0000256" key="8">
    <source>
        <dbReference type="ARBA" id="ARBA00050776"/>
    </source>
</evidence>
<dbReference type="SUPFAM" id="SSF53383">
    <property type="entry name" value="PLP-dependent transferases"/>
    <property type="match status" value="1"/>
</dbReference>
<gene>
    <name evidence="10" type="ordered locus">Hoch_3724</name>
</gene>
<dbReference type="InterPro" id="IPR015422">
    <property type="entry name" value="PyrdxlP-dep_Trfase_small"/>
</dbReference>
<dbReference type="InterPro" id="IPR015421">
    <property type="entry name" value="PyrdxlP-dep_Trfase_major"/>
</dbReference>
<evidence type="ECO:0000313" key="11">
    <source>
        <dbReference type="Proteomes" id="UP000001880"/>
    </source>
</evidence>
<comment type="cofactor">
    <cofactor evidence="1">
        <name>pyridoxal 5'-phosphate</name>
        <dbReference type="ChEBI" id="CHEBI:597326"/>
    </cofactor>
</comment>
<dbReference type="PANTHER" id="PTHR11601">
    <property type="entry name" value="CYSTEINE DESULFURYLASE FAMILY MEMBER"/>
    <property type="match status" value="1"/>
</dbReference>
<evidence type="ECO:0000256" key="1">
    <source>
        <dbReference type="ARBA" id="ARBA00001933"/>
    </source>
</evidence>
<dbReference type="Gene3D" id="1.10.260.50">
    <property type="match status" value="1"/>
</dbReference>
<comment type="similarity">
    <text evidence="2">Belongs to the class-V pyridoxal-phosphate-dependent aminotransferase family. NifS/IscS subfamily.</text>
</comment>
<dbReference type="GO" id="GO:0046872">
    <property type="term" value="F:metal ion binding"/>
    <property type="evidence" value="ECO:0007669"/>
    <property type="project" value="UniProtKB-KW"/>
</dbReference>
<accession>D0LY74</accession>
<dbReference type="PIRSF" id="PIRSF005572">
    <property type="entry name" value="NifS"/>
    <property type="match status" value="1"/>
</dbReference>
<dbReference type="RefSeq" id="WP_012828823.1">
    <property type="nucleotide sequence ID" value="NC_013440.1"/>
</dbReference>
<dbReference type="OrthoDB" id="9808002at2"/>
<dbReference type="InterPro" id="IPR000192">
    <property type="entry name" value="Aminotrans_V_dom"/>
</dbReference>
<dbReference type="InterPro" id="IPR016454">
    <property type="entry name" value="Cysteine_dSase"/>
</dbReference>
<keyword evidence="6" id="KW-0408">Iron</keyword>
<keyword evidence="7" id="KW-0411">Iron-sulfur</keyword>
<evidence type="ECO:0000313" key="10">
    <source>
        <dbReference type="EMBL" id="ACY16224.1"/>
    </source>
</evidence>
<dbReference type="GO" id="GO:0051536">
    <property type="term" value="F:iron-sulfur cluster binding"/>
    <property type="evidence" value="ECO:0007669"/>
    <property type="project" value="UniProtKB-KW"/>
</dbReference>
<feature type="domain" description="Aminotransferase class V" evidence="9">
    <location>
        <begin position="3"/>
        <end position="369"/>
    </location>
</feature>
<evidence type="ECO:0000256" key="3">
    <source>
        <dbReference type="ARBA" id="ARBA00022679"/>
    </source>
</evidence>
<keyword evidence="4" id="KW-0479">Metal-binding</keyword>
<evidence type="ECO:0000256" key="7">
    <source>
        <dbReference type="ARBA" id="ARBA00023014"/>
    </source>
</evidence>
<dbReference type="Gene3D" id="3.40.640.10">
    <property type="entry name" value="Type I PLP-dependent aspartate aminotransferase-like (Major domain)"/>
    <property type="match status" value="1"/>
</dbReference>
<dbReference type="PANTHER" id="PTHR11601:SF34">
    <property type="entry name" value="CYSTEINE DESULFURASE"/>
    <property type="match status" value="1"/>
</dbReference>
<evidence type="ECO:0000256" key="4">
    <source>
        <dbReference type="ARBA" id="ARBA00022723"/>
    </source>
</evidence>
<keyword evidence="5" id="KW-0663">Pyridoxal phosphate</keyword>
<dbReference type="GO" id="GO:0031071">
    <property type="term" value="F:cysteine desulfurase activity"/>
    <property type="evidence" value="ECO:0007669"/>
    <property type="project" value="UniProtKB-EC"/>
</dbReference>
<evidence type="ECO:0000256" key="5">
    <source>
        <dbReference type="ARBA" id="ARBA00022898"/>
    </source>
</evidence>
<dbReference type="InterPro" id="IPR015424">
    <property type="entry name" value="PyrdxlP-dep_Trfase"/>
</dbReference>
<organism evidence="10 11">
    <name type="scientific">Haliangium ochraceum (strain DSM 14365 / JCM 11303 / SMP-2)</name>
    <dbReference type="NCBI Taxonomy" id="502025"/>
    <lineage>
        <taxon>Bacteria</taxon>
        <taxon>Pseudomonadati</taxon>
        <taxon>Myxococcota</taxon>
        <taxon>Polyangia</taxon>
        <taxon>Haliangiales</taxon>
        <taxon>Kofleriaceae</taxon>
        <taxon>Haliangium</taxon>
    </lineage>
</organism>
<keyword evidence="3 10" id="KW-0808">Transferase</keyword>
<reference evidence="10 11" key="1">
    <citation type="journal article" date="2010" name="Stand. Genomic Sci.">
        <title>Complete genome sequence of Haliangium ochraceum type strain (SMP-2).</title>
        <authorList>
            <consortium name="US DOE Joint Genome Institute (JGI-PGF)"/>
            <person name="Ivanova N."/>
            <person name="Daum C."/>
            <person name="Lang E."/>
            <person name="Abt B."/>
            <person name="Kopitz M."/>
            <person name="Saunders E."/>
            <person name="Lapidus A."/>
            <person name="Lucas S."/>
            <person name="Glavina Del Rio T."/>
            <person name="Nolan M."/>
            <person name="Tice H."/>
            <person name="Copeland A."/>
            <person name="Cheng J.F."/>
            <person name="Chen F."/>
            <person name="Bruce D."/>
            <person name="Goodwin L."/>
            <person name="Pitluck S."/>
            <person name="Mavromatis K."/>
            <person name="Pati A."/>
            <person name="Mikhailova N."/>
            <person name="Chen A."/>
            <person name="Palaniappan K."/>
            <person name="Land M."/>
            <person name="Hauser L."/>
            <person name="Chang Y.J."/>
            <person name="Jeffries C.D."/>
            <person name="Detter J.C."/>
            <person name="Brettin T."/>
            <person name="Rohde M."/>
            <person name="Goker M."/>
            <person name="Bristow J."/>
            <person name="Markowitz V."/>
            <person name="Eisen J.A."/>
            <person name="Hugenholtz P."/>
            <person name="Kyrpides N.C."/>
            <person name="Klenk H.P."/>
        </authorList>
    </citation>
    <scope>NUCLEOTIDE SEQUENCE [LARGE SCALE GENOMIC DNA]</scope>
    <source>
        <strain evidence="11">DSM 14365 / CIP 107738 / JCM 11303 / AJ 13395 / SMP-2</strain>
    </source>
</reference>
<protein>
    <submittedName>
        <fullName evidence="10">Cysteine desulfurase</fullName>
        <ecNumber evidence="10">2.8.1.7</ecNumber>
    </submittedName>
</protein>
<sequence length="384" mass="39107">MRIYLDHNATTPLDTGARQAMIAALDIDGNPSSVHTEGREARSLVESARRQVASLLAGAPEDIIFTSGGTEANVLGLVGLARSTRAAGARARVLLSALEHPAVSGSARSLADEGFEIVWLPVDASGRVRADALAALAREGASACAVALANHEIGTVQDVAAIAAQCAAHGVPVHCDAVQAAGKMALDAAALGVSTLAISAHKFYGPKGVGALWVRAGLSLPPLFSSGHQERERRPGTENLAGVAGMGAAAALACTHQAAWATQIRAHAAALERGLRALDQRIGGIRIHGEDVPRIGNTVNAGFTGALGESLVVALDLAGFAVSAGAACTSGSVEPSAVLLAIGQPAERAVEAVRFSLGRDNTAADIEALLEVLPGIVSRARKFR</sequence>
<dbReference type="STRING" id="502025.Hoch_3724"/>
<comment type="catalytic activity">
    <reaction evidence="8">
        <text>(sulfur carrier)-H + L-cysteine = (sulfur carrier)-SH + L-alanine</text>
        <dbReference type="Rhea" id="RHEA:43892"/>
        <dbReference type="Rhea" id="RHEA-COMP:14737"/>
        <dbReference type="Rhea" id="RHEA-COMP:14739"/>
        <dbReference type="ChEBI" id="CHEBI:29917"/>
        <dbReference type="ChEBI" id="CHEBI:35235"/>
        <dbReference type="ChEBI" id="CHEBI:57972"/>
        <dbReference type="ChEBI" id="CHEBI:64428"/>
        <dbReference type="EC" id="2.8.1.7"/>
    </reaction>
</comment>
<dbReference type="KEGG" id="hoh:Hoch_3724"/>
<dbReference type="EC" id="2.8.1.7" evidence="10"/>
<proteinExistence type="inferred from homology"/>
<evidence type="ECO:0000256" key="2">
    <source>
        <dbReference type="ARBA" id="ARBA00006490"/>
    </source>
</evidence>
<dbReference type="HOGENOM" id="CLU_003433_0_0_7"/>
<dbReference type="AlphaFoldDB" id="D0LY74"/>
<keyword evidence="11" id="KW-1185">Reference proteome</keyword>
<dbReference type="Pfam" id="PF00266">
    <property type="entry name" value="Aminotran_5"/>
    <property type="match status" value="1"/>
</dbReference>
<dbReference type="eggNOG" id="COG1104">
    <property type="taxonomic scope" value="Bacteria"/>
</dbReference>
<dbReference type="Proteomes" id="UP000001880">
    <property type="component" value="Chromosome"/>
</dbReference>